<evidence type="ECO:0000256" key="1">
    <source>
        <dbReference type="SAM" id="Phobius"/>
    </source>
</evidence>
<keyword evidence="1" id="KW-0812">Transmembrane</keyword>
<evidence type="ECO:0000313" key="3">
    <source>
        <dbReference type="Proteomes" id="UP000001548"/>
    </source>
</evidence>
<organism evidence="2 3">
    <name type="scientific">Giardia intestinalis (strain ATCC 50803 / WB clone C6)</name>
    <name type="common">Giardia lamblia</name>
    <dbReference type="NCBI Taxonomy" id="184922"/>
    <lineage>
        <taxon>Eukaryota</taxon>
        <taxon>Metamonada</taxon>
        <taxon>Diplomonadida</taxon>
        <taxon>Hexamitidae</taxon>
        <taxon>Giardiinae</taxon>
        <taxon>Giardia</taxon>
    </lineage>
</organism>
<dbReference type="Proteomes" id="UP000001548">
    <property type="component" value="Unassembled WGS sequence"/>
</dbReference>
<reference evidence="2 3" key="1">
    <citation type="journal article" date="2007" name="Science">
        <title>Genomic minimalism in the early diverging intestinal parasite Giardia lamblia.</title>
        <authorList>
            <person name="Morrison H.G."/>
            <person name="McArthur A.G."/>
            <person name="Gillin F.D."/>
            <person name="Aley S.B."/>
            <person name="Adam R.D."/>
            <person name="Olsen G.J."/>
            <person name="Best A.A."/>
            <person name="Cande W.Z."/>
            <person name="Chen F."/>
            <person name="Cipriano M.J."/>
            <person name="Davids B.J."/>
            <person name="Dawson S.C."/>
            <person name="Elmendorf H.G."/>
            <person name="Hehl A.B."/>
            <person name="Holder M.E."/>
            <person name="Huse S.M."/>
            <person name="Kim U.U."/>
            <person name="Lasek-Nesselquist E."/>
            <person name="Manning G."/>
            <person name="Nigam A."/>
            <person name="Nixon J.E."/>
            <person name="Palm D."/>
            <person name="Passamaneck N.E."/>
            <person name="Prabhu A."/>
            <person name="Reich C.I."/>
            <person name="Reiner D.S."/>
            <person name="Samuelson J."/>
            <person name="Svard S.G."/>
            <person name="Sogin M.L."/>
        </authorList>
    </citation>
    <scope>NUCLEOTIDE SEQUENCE [LARGE SCALE GENOMIC DNA]</scope>
    <source>
        <strain evidence="2 3">WB C6</strain>
    </source>
</reference>
<evidence type="ECO:0000313" key="2">
    <source>
        <dbReference type="EMBL" id="KAE8304836.1"/>
    </source>
</evidence>
<dbReference type="InParanoid" id="A0A644F886"/>
<keyword evidence="1" id="KW-1133">Transmembrane helix</keyword>
<keyword evidence="1" id="KW-0472">Membrane</keyword>
<comment type="caution">
    <text evidence="2">The sequence shown here is derived from an EMBL/GenBank/DDBJ whole genome shotgun (WGS) entry which is preliminary data.</text>
</comment>
<dbReference type="EMBL" id="AACB03000001">
    <property type="protein sequence ID" value="KAE8304836.1"/>
    <property type="molecule type" value="Genomic_DNA"/>
</dbReference>
<proteinExistence type="predicted"/>
<keyword evidence="3" id="KW-1185">Reference proteome</keyword>
<feature type="transmembrane region" description="Helical" evidence="1">
    <location>
        <begin position="21"/>
        <end position="39"/>
    </location>
</feature>
<name>A0A644F886_GIAIC</name>
<gene>
    <name evidence="2" type="ORF">GL50803_0060002</name>
</gene>
<sequence>MAKTEKHAPVARISPKSVFRASFIFIGIVLSLHFATALVTKK</sequence>
<protein>
    <submittedName>
        <fullName evidence="2">Sec61beta family protein</fullName>
    </submittedName>
</protein>
<accession>A0A644F886</accession>
<dbReference type="AlphaFoldDB" id="A0A644F886"/>